<accession>A0ABZ2PMJ9</accession>
<name>A0ABZ2PMJ9_9NOCA</name>
<sequence>MEIDTSRLAALPATAAWRHLGLRAGFEIAHFSTSNRDGMTRLWGNSLIVEDGVGYAVTYSVSVDENWKTREATIETHTRVATRTTQLLRDEGGGWTVDGRARPDLAGCIDIDLEASLVTNTLPIHRLVENPGTYAVKAAYVQLDCTAGVLDQTYDIPVIGASRFSCAYTAPRFDFTADLHYDETGLILDYPGLATREPVGA</sequence>
<proteinExistence type="predicted"/>
<dbReference type="SUPFAM" id="SSF159275">
    <property type="entry name" value="PA1994-like"/>
    <property type="match status" value="1"/>
</dbReference>
<keyword evidence="2" id="KW-1185">Reference proteome</keyword>
<evidence type="ECO:0000313" key="1">
    <source>
        <dbReference type="EMBL" id="WXG67611.1"/>
    </source>
</evidence>
<dbReference type="Proteomes" id="UP001432000">
    <property type="component" value="Chromosome"/>
</dbReference>
<organism evidence="1 2">
    <name type="scientific">Rhodococcus sovatensis</name>
    <dbReference type="NCBI Taxonomy" id="1805840"/>
    <lineage>
        <taxon>Bacteria</taxon>
        <taxon>Bacillati</taxon>
        <taxon>Actinomycetota</taxon>
        <taxon>Actinomycetes</taxon>
        <taxon>Mycobacteriales</taxon>
        <taxon>Nocardiaceae</taxon>
        <taxon>Rhodococcus</taxon>
    </lineage>
</organism>
<evidence type="ECO:0000313" key="2">
    <source>
        <dbReference type="Proteomes" id="UP001432000"/>
    </source>
</evidence>
<protein>
    <submittedName>
        <fullName evidence="1">Glycolipid-binding domain-containing protein</fullName>
    </submittedName>
</protein>
<gene>
    <name evidence="1" type="ORF">WDS16_20600</name>
</gene>
<dbReference type="RefSeq" id="WP_338887281.1">
    <property type="nucleotide sequence ID" value="NZ_CP147846.1"/>
</dbReference>
<dbReference type="InterPro" id="IPR009467">
    <property type="entry name" value="Glycolipid-bd_prot_put"/>
</dbReference>
<dbReference type="EMBL" id="CP147846">
    <property type="protein sequence ID" value="WXG67611.1"/>
    <property type="molecule type" value="Genomic_DNA"/>
</dbReference>
<reference evidence="1 2" key="1">
    <citation type="submission" date="2024-03" db="EMBL/GenBank/DDBJ databases">
        <title>Natural products discovery in diverse microorganisms through a two-stage MS feature dereplication strategy.</title>
        <authorList>
            <person name="Zhang R."/>
        </authorList>
    </citation>
    <scope>NUCLEOTIDE SEQUENCE [LARGE SCALE GENOMIC DNA]</scope>
    <source>
        <strain evidence="1 2">18930</strain>
    </source>
</reference>
<dbReference type="Pfam" id="PF06475">
    <property type="entry name" value="Glycolipid_bind"/>
    <property type="match status" value="1"/>
</dbReference>